<keyword evidence="3" id="KW-1185">Reference proteome</keyword>
<evidence type="ECO:0000313" key="2">
    <source>
        <dbReference type="EMBL" id="PGH15841.1"/>
    </source>
</evidence>
<feature type="compositionally biased region" description="Polar residues" evidence="1">
    <location>
        <begin position="135"/>
        <end position="150"/>
    </location>
</feature>
<reference evidence="2 3" key="1">
    <citation type="submission" date="2017-10" db="EMBL/GenBank/DDBJ databases">
        <title>Comparative genomics in systemic dimorphic fungi from Ajellomycetaceae.</title>
        <authorList>
            <person name="Munoz J.F."/>
            <person name="Mcewen J.G."/>
            <person name="Clay O.K."/>
            <person name="Cuomo C.A."/>
        </authorList>
    </citation>
    <scope>NUCLEOTIDE SEQUENCE [LARGE SCALE GENOMIC DNA]</scope>
    <source>
        <strain evidence="2 3">UAMH5409</strain>
    </source>
</reference>
<feature type="region of interest" description="Disordered" evidence="1">
    <location>
        <begin position="135"/>
        <end position="154"/>
    </location>
</feature>
<sequence>MESSPETLQQHQHQGAPPPQDLTLQVDFSWRQFKSLITNKNDPNSTPVYIVSYRPMKPHLVFKTTANSAKSTTTITAADTESQVDSKTVQFATGSLHTISINADCEIHGKKVGIRALRRFVTSYMHYSQAFAKTKTNSNSDGVDNDLSSNSERESMRMTWTSSSGWKTWDFICLDENQNPVAKFSGNIWGVKKVGDIIFLGENIAAITGSSTIPDTVRDEIVVTGLTLFYCMVLRVNSVFSLFGAVFSRPGHEEKKREKEKEAGKGKGETAA</sequence>
<name>A0A2B7Y471_9EURO</name>
<dbReference type="OrthoDB" id="4725912at2759"/>
<gene>
    <name evidence="2" type="ORF">AJ79_02222</name>
</gene>
<accession>A0A2B7Y471</accession>
<feature type="region of interest" description="Disordered" evidence="1">
    <location>
        <begin position="251"/>
        <end position="272"/>
    </location>
</feature>
<proteinExistence type="predicted"/>
<protein>
    <submittedName>
        <fullName evidence="2">Uncharacterized protein</fullName>
    </submittedName>
</protein>
<evidence type="ECO:0000256" key="1">
    <source>
        <dbReference type="SAM" id="MobiDB-lite"/>
    </source>
</evidence>
<evidence type="ECO:0000313" key="3">
    <source>
        <dbReference type="Proteomes" id="UP000223968"/>
    </source>
</evidence>
<comment type="caution">
    <text evidence="2">The sequence shown here is derived from an EMBL/GenBank/DDBJ whole genome shotgun (WGS) entry which is preliminary data.</text>
</comment>
<dbReference type="Proteomes" id="UP000223968">
    <property type="component" value="Unassembled WGS sequence"/>
</dbReference>
<organism evidence="2 3">
    <name type="scientific">Helicocarpus griseus UAMH5409</name>
    <dbReference type="NCBI Taxonomy" id="1447875"/>
    <lineage>
        <taxon>Eukaryota</taxon>
        <taxon>Fungi</taxon>
        <taxon>Dikarya</taxon>
        <taxon>Ascomycota</taxon>
        <taxon>Pezizomycotina</taxon>
        <taxon>Eurotiomycetes</taxon>
        <taxon>Eurotiomycetidae</taxon>
        <taxon>Onygenales</taxon>
        <taxon>Ajellomycetaceae</taxon>
        <taxon>Helicocarpus</taxon>
    </lineage>
</organism>
<dbReference type="EMBL" id="PDNB01000022">
    <property type="protein sequence ID" value="PGH15841.1"/>
    <property type="molecule type" value="Genomic_DNA"/>
</dbReference>
<dbReference type="AlphaFoldDB" id="A0A2B7Y471"/>
<feature type="region of interest" description="Disordered" evidence="1">
    <location>
        <begin position="1"/>
        <end position="21"/>
    </location>
</feature>